<evidence type="ECO:0000256" key="8">
    <source>
        <dbReference type="ARBA" id="ARBA00022801"/>
    </source>
</evidence>
<comment type="similarity">
    <text evidence="3">Belongs to the peptidase M1 family.</text>
</comment>
<dbReference type="Gene3D" id="1.10.390.10">
    <property type="entry name" value="Neutral Protease Domain 2"/>
    <property type="match status" value="1"/>
</dbReference>
<keyword evidence="13" id="KW-0732">Signal</keyword>
<evidence type="ECO:0000256" key="12">
    <source>
        <dbReference type="ARBA" id="ARBA00031533"/>
    </source>
</evidence>
<evidence type="ECO:0000256" key="9">
    <source>
        <dbReference type="ARBA" id="ARBA00022833"/>
    </source>
</evidence>
<feature type="chain" id="PRO_5045338748" description="Aminopeptidase N" evidence="13">
    <location>
        <begin position="32"/>
        <end position="519"/>
    </location>
</feature>
<name>A0ABW1JIT9_9ACTN</name>
<dbReference type="Pfam" id="PF17900">
    <property type="entry name" value="Peptidase_M1_N"/>
    <property type="match status" value="1"/>
</dbReference>
<dbReference type="InterPro" id="IPR014782">
    <property type="entry name" value="Peptidase_M1_dom"/>
</dbReference>
<keyword evidence="17" id="KW-1185">Reference proteome</keyword>
<keyword evidence="9" id="KW-0862">Zinc</keyword>
<comment type="caution">
    <text evidence="16">The sequence shown here is derived from an EMBL/GenBank/DDBJ whole genome shotgun (WGS) entry which is preliminary data.</text>
</comment>
<gene>
    <name evidence="16" type="ORF">ACFQDO_18250</name>
</gene>
<keyword evidence="10" id="KW-0482">Metalloprotease</keyword>
<evidence type="ECO:0000256" key="3">
    <source>
        <dbReference type="ARBA" id="ARBA00010136"/>
    </source>
</evidence>
<evidence type="ECO:0000256" key="10">
    <source>
        <dbReference type="ARBA" id="ARBA00023049"/>
    </source>
</evidence>
<dbReference type="Pfam" id="PF01433">
    <property type="entry name" value="Peptidase_M1"/>
    <property type="match status" value="1"/>
</dbReference>
<evidence type="ECO:0000256" key="11">
    <source>
        <dbReference type="ARBA" id="ARBA00029811"/>
    </source>
</evidence>
<evidence type="ECO:0000256" key="13">
    <source>
        <dbReference type="SAM" id="SignalP"/>
    </source>
</evidence>
<dbReference type="Gene3D" id="2.60.40.1730">
    <property type="entry name" value="tricorn interacting facor f3 domain"/>
    <property type="match status" value="1"/>
</dbReference>
<dbReference type="PANTHER" id="PTHR11533:SF297">
    <property type="entry name" value="AMINOPEPTIDASE N"/>
    <property type="match status" value="1"/>
</dbReference>
<evidence type="ECO:0000313" key="17">
    <source>
        <dbReference type="Proteomes" id="UP001596189"/>
    </source>
</evidence>
<feature type="domain" description="Aminopeptidase N-like N-terminal" evidence="15">
    <location>
        <begin position="57"/>
        <end position="225"/>
    </location>
</feature>
<dbReference type="EMBL" id="JBHSRD010000008">
    <property type="protein sequence ID" value="MFC6009080.1"/>
    <property type="molecule type" value="Genomic_DNA"/>
</dbReference>
<dbReference type="EC" id="3.4.11.2" evidence="4"/>
<dbReference type="InterPro" id="IPR001930">
    <property type="entry name" value="Peptidase_M1"/>
</dbReference>
<evidence type="ECO:0000256" key="6">
    <source>
        <dbReference type="ARBA" id="ARBA00022670"/>
    </source>
</evidence>
<protein>
    <recommendedName>
        <fullName evidence="5">Aminopeptidase N</fullName>
        <ecNumber evidence="4">3.4.11.2</ecNumber>
    </recommendedName>
    <alternativeName>
        <fullName evidence="11">Alanine aminopeptidase</fullName>
    </alternativeName>
    <alternativeName>
        <fullName evidence="12">Lysyl aminopeptidase</fullName>
    </alternativeName>
</protein>
<dbReference type="Proteomes" id="UP001596189">
    <property type="component" value="Unassembled WGS sequence"/>
</dbReference>
<feature type="domain" description="Peptidase M1 membrane alanine aminopeptidase" evidence="14">
    <location>
        <begin position="320"/>
        <end position="461"/>
    </location>
</feature>
<evidence type="ECO:0000256" key="1">
    <source>
        <dbReference type="ARBA" id="ARBA00000098"/>
    </source>
</evidence>
<feature type="signal peptide" evidence="13">
    <location>
        <begin position="1"/>
        <end position="31"/>
    </location>
</feature>
<dbReference type="PROSITE" id="PS51318">
    <property type="entry name" value="TAT"/>
    <property type="match status" value="1"/>
</dbReference>
<evidence type="ECO:0000256" key="4">
    <source>
        <dbReference type="ARBA" id="ARBA00012564"/>
    </source>
</evidence>
<evidence type="ECO:0000313" key="16">
    <source>
        <dbReference type="EMBL" id="MFC6009080.1"/>
    </source>
</evidence>
<accession>A0ABW1JIT9</accession>
<evidence type="ECO:0000259" key="14">
    <source>
        <dbReference type="Pfam" id="PF01433"/>
    </source>
</evidence>
<dbReference type="SUPFAM" id="SSF55486">
    <property type="entry name" value="Metalloproteases ('zincins'), catalytic domain"/>
    <property type="match status" value="1"/>
</dbReference>
<proteinExistence type="inferred from homology"/>
<dbReference type="CDD" id="cd09603">
    <property type="entry name" value="M1_APN_like"/>
    <property type="match status" value="1"/>
</dbReference>
<dbReference type="PANTHER" id="PTHR11533">
    <property type="entry name" value="PROTEASE M1 ZINC METALLOPROTEASE"/>
    <property type="match status" value="1"/>
</dbReference>
<evidence type="ECO:0000256" key="5">
    <source>
        <dbReference type="ARBA" id="ARBA00015611"/>
    </source>
</evidence>
<evidence type="ECO:0000256" key="2">
    <source>
        <dbReference type="ARBA" id="ARBA00001947"/>
    </source>
</evidence>
<keyword evidence="16" id="KW-0031">Aminopeptidase</keyword>
<dbReference type="InterPro" id="IPR045357">
    <property type="entry name" value="Aminopeptidase_N-like_N"/>
</dbReference>
<comment type="cofactor">
    <cofactor evidence="2">
        <name>Zn(2+)</name>
        <dbReference type="ChEBI" id="CHEBI:29105"/>
    </cofactor>
</comment>
<dbReference type="InterPro" id="IPR006311">
    <property type="entry name" value="TAT_signal"/>
</dbReference>
<dbReference type="PRINTS" id="PR00756">
    <property type="entry name" value="ALADIPTASE"/>
</dbReference>
<dbReference type="InterPro" id="IPR050344">
    <property type="entry name" value="Peptidase_M1_aminopeptidases"/>
</dbReference>
<dbReference type="InterPro" id="IPR042097">
    <property type="entry name" value="Aminopeptidase_N-like_N_sf"/>
</dbReference>
<reference evidence="17" key="1">
    <citation type="journal article" date="2019" name="Int. J. Syst. Evol. Microbiol.">
        <title>The Global Catalogue of Microorganisms (GCM) 10K type strain sequencing project: providing services to taxonomists for standard genome sequencing and annotation.</title>
        <authorList>
            <consortium name="The Broad Institute Genomics Platform"/>
            <consortium name="The Broad Institute Genome Sequencing Center for Infectious Disease"/>
            <person name="Wu L."/>
            <person name="Ma J."/>
        </authorList>
    </citation>
    <scope>NUCLEOTIDE SEQUENCE [LARGE SCALE GENOMIC DNA]</scope>
    <source>
        <strain evidence="17">KACC 14249</strain>
    </source>
</reference>
<keyword evidence="6" id="KW-0645">Protease</keyword>
<dbReference type="GO" id="GO:0004177">
    <property type="term" value="F:aminopeptidase activity"/>
    <property type="evidence" value="ECO:0007669"/>
    <property type="project" value="UniProtKB-KW"/>
</dbReference>
<dbReference type="SUPFAM" id="SSF63737">
    <property type="entry name" value="Leukotriene A4 hydrolase N-terminal domain"/>
    <property type="match status" value="1"/>
</dbReference>
<keyword evidence="7" id="KW-0479">Metal-binding</keyword>
<organism evidence="16 17">
    <name type="scientific">Angustibacter luteus</name>
    <dbReference type="NCBI Taxonomy" id="658456"/>
    <lineage>
        <taxon>Bacteria</taxon>
        <taxon>Bacillati</taxon>
        <taxon>Actinomycetota</taxon>
        <taxon>Actinomycetes</taxon>
        <taxon>Kineosporiales</taxon>
        <taxon>Kineosporiaceae</taxon>
    </lineage>
</organism>
<dbReference type="InterPro" id="IPR027268">
    <property type="entry name" value="Peptidase_M4/M1_CTD_sf"/>
</dbReference>
<evidence type="ECO:0000256" key="7">
    <source>
        <dbReference type="ARBA" id="ARBA00022723"/>
    </source>
</evidence>
<sequence>MRGAGRSRRRATSVVAATAALAVGAGGSAWAAAASPGAPGLGDAYYPAYGNGGYDVSHYAIDVHYTPSNDLITGRATITAKATQDLSRFDLDFALTAQSVTVNGVPARTRTDDLELVVTPRKAVKKGATMKVVVVYAGVPSSVEADGYQPWIRTADGAVAVGEPQIASWWYPGNDHPRDKATYDIKVTVPTGLEALSNGSLRSHRSIPGHEVWSWHESKPMASYLAFFAAGQFDITQSTTAKGLPVITAVASNGGSEGQYAAADLARTGEVIDFHARHWGPYPFDITGGVAPAADFGFALENQTRPVYTRGFWRGGPNIYVVVHEQAHQWYGDSVSVDQWKDIWLNEGFASFAEWAWSEDHGEGSGAELLEAYYDQIPATSPFWSLTIGNPGKDREFSGAVYDRGAMTLQALRQRIGDPAFWQVMRNWAQQHRYGNGSIPQFIALAERSSGEDLGSFFDAWLYSSTKPAHTVANGFLTAKAAAKAGVGGPQAELPRSKQKIDALHRVLVAQERAAAAAR</sequence>
<keyword evidence="8 16" id="KW-0378">Hydrolase</keyword>
<comment type="catalytic activity">
    <reaction evidence="1">
        <text>Release of an N-terminal amino acid, Xaa-|-Yaa- from a peptide, amide or arylamide. Xaa is preferably Ala, but may be most amino acids including Pro (slow action). When a terminal hydrophobic residue is followed by a prolyl residue, the two may be released as an intact Xaa-Pro dipeptide.</text>
        <dbReference type="EC" id="3.4.11.2"/>
    </reaction>
</comment>
<evidence type="ECO:0000259" key="15">
    <source>
        <dbReference type="Pfam" id="PF17900"/>
    </source>
</evidence>
<dbReference type="RefSeq" id="WP_345717609.1">
    <property type="nucleotide sequence ID" value="NZ_BAABFP010000007.1"/>
</dbReference>